<dbReference type="SUPFAM" id="SSF53474">
    <property type="entry name" value="alpha/beta-Hydrolases"/>
    <property type="match status" value="1"/>
</dbReference>
<dbReference type="VEuPathDB" id="FungiDB:YALI0_F14135g"/>
<keyword evidence="4 9" id="KW-0732">Signal</keyword>
<evidence type="ECO:0000256" key="6">
    <source>
        <dbReference type="ARBA" id="ARBA00023157"/>
    </source>
</evidence>
<evidence type="ECO:0000256" key="2">
    <source>
        <dbReference type="ARBA" id="ARBA00012423"/>
    </source>
</evidence>
<dbReference type="OMA" id="KFVMVMF"/>
<reference evidence="11 13" key="2">
    <citation type="submission" date="2018-07" db="EMBL/GenBank/DDBJ databases">
        <title>Draft Genome Assemblies for Five Robust Yarrowia lipolytica Strains Exhibiting High Lipid Production and Pentose Sugar Utilization and Sugar Alcohol Secretion from Undetoxified Lignocellulosic Biomass Hydrolysates.</title>
        <authorList>
            <consortium name="DOE Joint Genome Institute"/>
            <person name="Walker C."/>
            <person name="Ryu S."/>
            <person name="Na H."/>
            <person name="Zane M."/>
            <person name="LaButti K."/>
            <person name="Lipzen A."/>
            <person name="Haridas S."/>
            <person name="Barry K."/>
            <person name="Grigoriev I.V."/>
            <person name="Quarterman J."/>
            <person name="Slininger P."/>
            <person name="Dien B."/>
            <person name="Trinh C.T."/>
        </authorList>
    </citation>
    <scope>NUCLEOTIDE SEQUENCE [LARGE SCALE GENOMIC DNA]</scope>
    <source>
        <strain evidence="11 13">YB392</strain>
    </source>
</reference>
<dbReference type="PANTHER" id="PTHR11247:SF8">
    <property type="entry name" value="PALMITOYL-PROTEIN THIOESTERASE 1"/>
    <property type="match status" value="1"/>
</dbReference>
<evidence type="ECO:0000256" key="5">
    <source>
        <dbReference type="ARBA" id="ARBA00022801"/>
    </source>
</evidence>
<dbReference type="AlphaFoldDB" id="A0A1H6Q0D4"/>
<evidence type="ECO:0000256" key="3">
    <source>
        <dbReference type="ARBA" id="ARBA00014212"/>
    </source>
</evidence>
<dbReference type="PRINTS" id="PR00414">
    <property type="entry name" value="PPTHIESTRASE"/>
</dbReference>
<organism evidence="10 12">
    <name type="scientific">Yarrowia lipolytica</name>
    <name type="common">Candida lipolytica</name>
    <dbReference type="NCBI Taxonomy" id="4952"/>
    <lineage>
        <taxon>Eukaryota</taxon>
        <taxon>Fungi</taxon>
        <taxon>Dikarya</taxon>
        <taxon>Ascomycota</taxon>
        <taxon>Saccharomycotina</taxon>
        <taxon>Dipodascomycetes</taxon>
        <taxon>Dipodascales</taxon>
        <taxon>Dipodascales incertae sedis</taxon>
        <taxon>Yarrowia</taxon>
    </lineage>
</organism>
<evidence type="ECO:0000256" key="8">
    <source>
        <dbReference type="ARBA" id="ARBA00031934"/>
    </source>
</evidence>
<dbReference type="InterPro" id="IPR029058">
    <property type="entry name" value="AB_hydrolase_fold"/>
</dbReference>
<evidence type="ECO:0000313" key="12">
    <source>
        <dbReference type="Proteomes" id="UP000182444"/>
    </source>
</evidence>
<evidence type="ECO:0000256" key="4">
    <source>
        <dbReference type="ARBA" id="ARBA00022729"/>
    </source>
</evidence>
<evidence type="ECO:0000313" key="11">
    <source>
        <dbReference type="EMBL" id="RDW28934.1"/>
    </source>
</evidence>
<dbReference type="Proteomes" id="UP000182444">
    <property type="component" value="Chromosome 1F"/>
</dbReference>
<evidence type="ECO:0000256" key="1">
    <source>
        <dbReference type="ARBA" id="ARBA00010758"/>
    </source>
</evidence>
<keyword evidence="7" id="KW-0325">Glycoprotein</keyword>
<dbReference type="Proteomes" id="UP000256601">
    <property type="component" value="Unassembled WGS sequence"/>
</dbReference>
<feature type="chain" id="PRO_5033741568" description="Palmitoyl-protein thioesterase 1" evidence="9">
    <location>
        <begin position="16"/>
        <end position="309"/>
    </location>
</feature>
<sequence length="309" mass="34684">MKLVTLAIQLSTVLATTPVVLWHGLGDRYDSPGMTGVADQIRDIYPDIYVHSVGLSEDGGKDQQMGLLGNVREQVESVCDQLAAIPELKGGFNAIGFSQGGLFLRSYAELCPLTNASAPVLRKLITFGSPHNGIADMPLCGPSDFLCKSRNKLFKSQVWTKNSQTNVVVAQYYRDPNHMDVYLEKSGFLADINNERQQKNKTYDLSYLEKFVMVMFSEDTTVVPMESAWFQEVDLESGQVTHLEDREIYQEDWIGLKKLGKRGDLEFHTVHGQHMEINDDVIETFALRYLGDDDDIKAGDDFVFVNQAK</sequence>
<dbReference type="FunFam" id="3.40.50.1820:FF:000107">
    <property type="entry name" value="Palmitoyl-protein thioesterase 1"/>
    <property type="match status" value="1"/>
</dbReference>
<evidence type="ECO:0000256" key="7">
    <source>
        <dbReference type="ARBA" id="ARBA00023180"/>
    </source>
</evidence>
<dbReference type="EC" id="3.1.2.22" evidence="2"/>
<dbReference type="EMBL" id="CP017558">
    <property type="protein sequence ID" value="AOW07162.1"/>
    <property type="molecule type" value="Genomic_DNA"/>
</dbReference>
<keyword evidence="6" id="KW-1015">Disulfide bond</keyword>
<dbReference type="KEGG" id="yli:2908579"/>
<comment type="similarity">
    <text evidence="1">Belongs to the palmitoyl-protein thioesterase family.</text>
</comment>
<proteinExistence type="inferred from homology"/>
<name>A0A1H6Q0D4_YARLL</name>
<dbReference type="Pfam" id="PF02089">
    <property type="entry name" value="Palm_thioest"/>
    <property type="match status" value="1"/>
</dbReference>
<keyword evidence="5 11" id="KW-0378">Hydrolase</keyword>
<dbReference type="PANTHER" id="PTHR11247">
    <property type="entry name" value="PALMITOYL-PROTEIN THIOESTERASE/DOLICHYLDIPHOSPHATASE 1"/>
    <property type="match status" value="1"/>
</dbReference>
<reference evidence="10 12" key="1">
    <citation type="journal article" date="2016" name="PLoS ONE">
        <title>Sequence Assembly of Yarrowia lipolytica Strain W29/CLIB89 Shows Transposable Element Diversity.</title>
        <authorList>
            <person name="Magnan C."/>
            <person name="Yu J."/>
            <person name="Chang I."/>
            <person name="Jahn E."/>
            <person name="Kanomata Y."/>
            <person name="Wu J."/>
            <person name="Zeller M."/>
            <person name="Oakes M."/>
            <person name="Baldi P."/>
            <person name="Sandmeyer S."/>
        </authorList>
    </citation>
    <scope>NUCLEOTIDE SEQUENCE [LARGE SCALE GENOMIC DNA]</scope>
    <source>
        <strain evidence="10">CLIB89</strain>
        <strain evidence="12">CLIB89(W29)</strain>
    </source>
</reference>
<dbReference type="VEuPathDB" id="FungiDB:YALI1_F19007g"/>
<feature type="signal peptide" evidence="9">
    <location>
        <begin position="1"/>
        <end position="15"/>
    </location>
</feature>
<dbReference type="InterPro" id="IPR002472">
    <property type="entry name" value="Palm_thioest"/>
</dbReference>
<dbReference type="Gene3D" id="3.40.50.1820">
    <property type="entry name" value="alpha/beta hydrolase"/>
    <property type="match status" value="1"/>
</dbReference>
<evidence type="ECO:0000256" key="9">
    <source>
        <dbReference type="SAM" id="SignalP"/>
    </source>
</evidence>
<dbReference type="GO" id="GO:0008474">
    <property type="term" value="F:palmitoyl-(protein) hydrolase activity"/>
    <property type="evidence" value="ECO:0007669"/>
    <property type="project" value="UniProtKB-EC"/>
</dbReference>
<protein>
    <recommendedName>
        <fullName evidence="3">Palmitoyl-protein thioesterase 1</fullName>
        <ecNumber evidence="2">3.1.2.22</ecNumber>
    </recommendedName>
    <alternativeName>
        <fullName evidence="8">Palmitoyl-protein hydrolase 1</fullName>
    </alternativeName>
</protein>
<gene>
    <name evidence="11" type="ORF">B0I71DRAFT_126572</name>
    <name evidence="10" type="ORF">YALI1_F19007g</name>
</gene>
<evidence type="ECO:0000313" key="13">
    <source>
        <dbReference type="Proteomes" id="UP000256601"/>
    </source>
</evidence>
<dbReference type="eggNOG" id="KOG2541">
    <property type="taxonomic scope" value="Eukaryota"/>
</dbReference>
<accession>A0A1H6Q0D4</accession>
<evidence type="ECO:0000313" key="10">
    <source>
        <dbReference type="EMBL" id="AOW07162.1"/>
    </source>
</evidence>
<dbReference type="EMBL" id="KZ858948">
    <property type="protein sequence ID" value="RDW28934.1"/>
    <property type="molecule type" value="Genomic_DNA"/>
</dbReference>
<dbReference type="GeneID" id="2908579"/>